<dbReference type="Proteomes" id="UP000008825">
    <property type="component" value="Chromosome"/>
</dbReference>
<dbReference type="eggNOG" id="COG3047">
    <property type="taxonomic scope" value="Bacteria"/>
</dbReference>
<proteinExistence type="predicted"/>
<gene>
    <name evidence="4" type="ordered locus">Gbem_1840</name>
</gene>
<dbReference type="InterPro" id="IPR011250">
    <property type="entry name" value="OMP/PagP_B-barrel"/>
</dbReference>
<keyword evidence="1 2" id="KW-0732">Signal</keyword>
<evidence type="ECO:0000256" key="1">
    <source>
        <dbReference type="ARBA" id="ARBA00022729"/>
    </source>
</evidence>
<name>B5EAZ4_CITBB</name>
<sequence>MKKWSVLFAITLLAVTSAIADAESIAGRVGITGQLGFATVATSNYSRDFVASNSLSDDKLSSGSTFAGGGGLILGLTRNVAVEAGALYLAPRDYKNAGVKALEIENVDVSLGLQLRNNVSEDIAAYFGGGVDVLLSSVKDFNGNKGKADTVVGGHVNVGGDYFVSRHIALNFDLRGLIFPEVDLKSGGRTVAEYDPISFVGLIGVRFFLN</sequence>
<evidence type="ECO:0000256" key="2">
    <source>
        <dbReference type="SAM" id="SignalP"/>
    </source>
</evidence>
<evidence type="ECO:0000313" key="4">
    <source>
        <dbReference type="EMBL" id="ACH38855.1"/>
    </source>
</evidence>
<dbReference type="HOGENOM" id="CLU_1370481_0_0_7"/>
<dbReference type="STRING" id="404380.Gbem_1840"/>
<reference evidence="4 5" key="1">
    <citation type="submission" date="2008-07" db="EMBL/GenBank/DDBJ databases">
        <title>Complete sequence of Geobacter bemidjiensis BEM.</title>
        <authorList>
            <consortium name="US DOE Joint Genome Institute"/>
            <person name="Lucas S."/>
            <person name="Copeland A."/>
            <person name="Lapidus A."/>
            <person name="Glavina del Rio T."/>
            <person name="Dalin E."/>
            <person name="Tice H."/>
            <person name="Bruce D."/>
            <person name="Goodwin L."/>
            <person name="Pitluck S."/>
            <person name="Kiss H."/>
            <person name="Brettin T."/>
            <person name="Detter J.C."/>
            <person name="Han C."/>
            <person name="Kuske C.R."/>
            <person name="Schmutz J."/>
            <person name="Larimer F."/>
            <person name="Land M."/>
            <person name="Hauser L."/>
            <person name="Kyrpides N."/>
            <person name="Lykidis A."/>
            <person name="Lovley D."/>
            <person name="Richardson P."/>
        </authorList>
    </citation>
    <scope>NUCLEOTIDE SEQUENCE [LARGE SCALE GENOMIC DNA]</scope>
    <source>
        <strain evidence="5">ATCC BAA-1014 / DSM 16622 / JCM 12645 / Bem</strain>
    </source>
</reference>
<reference evidence="4 5" key="2">
    <citation type="journal article" date="2010" name="BMC Genomics">
        <title>The genome of Geobacter bemidjiensis, exemplar for the subsurface clade of Geobacter species that predominate in Fe(III)-reducing subsurface environments.</title>
        <authorList>
            <person name="Aklujkar M."/>
            <person name="Young N.D."/>
            <person name="Holmes D."/>
            <person name="Chavan M."/>
            <person name="Risso C."/>
            <person name="Kiss H.E."/>
            <person name="Han C.S."/>
            <person name="Land M.L."/>
            <person name="Lovley D.R."/>
        </authorList>
    </citation>
    <scope>NUCLEOTIDE SEQUENCE [LARGE SCALE GENOMIC DNA]</scope>
    <source>
        <strain evidence="5">ATCC BAA-1014 / DSM 16622 / JCM 12645 / Bem</strain>
    </source>
</reference>
<dbReference type="AlphaFoldDB" id="B5EAZ4"/>
<evidence type="ECO:0000313" key="5">
    <source>
        <dbReference type="Proteomes" id="UP000008825"/>
    </source>
</evidence>
<feature type="signal peptide" evidence="2">
    <location>
        <begin position="1"/>
        <end position="20"/>
    </location>
</feature>
<organism evidence="4 5">
    <name type="scientific">Citrifermentans bemidjiense (strain ATCC BAA-1014 / DSM 16622 / JCM 12645 / Bem)</name>
    <name type="common">Geobacter bemidjiensis</name>
    <dbReference type="NCBI Taxonomy" id="404380"/>
    <lineage>
        <taxon>Bacteria</taxon>
        <taxon>Pseudomonadati</taxon>
        <taxon>Thermodesulfobacteriota</taxon>
        <taxon>Desulfuromonadia</taxon>
        <taxon>Geobacterales</taxon>
        <taxon>Geobacteraceae</taxon>
        <taxon>Citrifermentans</taxon>
    </lineage>
</organism>
<accession>B5EAZ4</accession>
<feature type="chain" id="PRO_5002832310" evidence="2">
    <location>
        <begin position="21"/>
        <end position="210"/>
    </location>
</feature>
<dbReference type="InterPro" id="IPR027385">
    <property type="entry name" value="Beta-barrel_OMP"/>
</dbReference>
<protein>
    <submittedName>
        <fullName evidence="4">Outer membrane protein, putative</fullName>
    </submittedName>
</protein>
<dbReference type="EMBL" id="CP001124">
    <property type="protein sequence ID" value="ACH38855.1"/>
    <property type="molecule type" value="Genomic_DNA"/>
</dbReference>
<dbReference type="Pfam" id="PF13505">
    <property type="entry name" value="OMP_b-brl"/>
    <property type="match status" value="1"/>
</dbReference>
<feature type="domain" description="Outer membrane protein beta-barrel" evidence="3">
    <location>
        <begin position="9"/>
        <end position="179"/>
    </location>
</feature>
<dbReference type="RefSeq" id="WP_012530274.1">
    <property type="nucleotide sequence ID" value="NC_011146.1"/>
</dbReference>
<dbReference type="OrthoDB" id="5398213at2"/>
<keyword evidence="5" id="KW-1185">Reference proteome</keyword>
<evidence type="ECO:0000259" key="3">
    <source>
        <dbReference type="Pfam" id="PF13505"/>
    </source>
</evidence>
<dbReference type="SUPFAM" id="SSF56925">
    <property type="entry name" value="OMPA-like"/>
    <property type="match status" value="1"/>
</dbReference>
<dbReference type="KEGG" id="gbm:Gbem_1840"/>
<dbReference type="Gene3D" id="2.40.160.20">
    <property type="match status" value="1"/>
</dbReference>